<dbReference type="AlphaFoldDB" id="M2LYB4"/>
<protein>
    <submittedName>
        <fullName evidence="2">Uncharacterized protein</fullName>
    </submittedName>
</protein>
<dbReference type="EMBL" id="KB445551">
    <property type="protein sequence ID" value="EMC99697.1"/>
    <property type="molecule type" value="Genomic_DNA"/>
</dbReference>
<dbReference type="KEGG" id="bcom:BAUCODRAFT_145081"/>
<name>M2LYB4_BAUPA</name>
<dbReference type="GeneID" id="19108561"/>
<proteinExistence type="predicted"/>
<evidence type="ECO:0000313" key="2">
    <source>
        <dbReference type="EMBL" id="EMC99697.1"/>
    </source>
</evidence>
<organism evidence="2 3">
    <name type="scientific">Baudoinia panamericana (strain UAMH 10762)</name>
    <name type="common">Angels' share fungus</name>
    <name type="synonym">Baudoinia compniacensis (strain UAMH 10762)</name>
    <dbReference type="NCBI Taxonomy" id="717646"/>
    <lineage>
        <taxon>Eukaryota</taxon>
        <taxon>Fungi</taxon>
        <taxon>Dikarya</taxon>
        <taxon>Ascomycota</taxon>
        <taxon>Pezizomycotina</taxon>
        <taxon>Dothideomycetes</taxon>
        <taxon>Dothideomycetidae</taxon>
        <taxon>Mycosphaerellales</taxon>
        <taxon>Teratosphaeriaceae</taxon>
        <taxon>Baudoinia</taxon>
    </lineage>
</organism>
<keyword evidence="1" id="KW-1133">Transmembrane helix</keyword>
<feature type="transmembrane region" description="Helical" evidence="1">
    <location>
        <begin position="75"/>
        <end position="97"/>
    </location>
</feature>
<keyword evidence="1" id="KW-0812">Transmembrane</keyword>
<gene>
    <name evidence="2" type="ORF">BAUCODRAFT_145081</name>
</gene>
<dbReference type="RefSeq" id="XP_007673285.1">
    <property type="nucleotide sequence ID" value="XM_007675095.1"/>
</dbReference>
<dbReference type="HOGENOM" id="CLU_1517606_0_0_1"/>
<reference evidence="2 3" key="1">
    <citation type="journal article" date="2012" name="PLoS Pathog.">
        <title>Diverse lifestyles and strategies of plant pathogenesis encoded in the genomes of eighteen Dothideomycetes fungi.</title>
        <authorList>
            <person name="Ohm R.A."/>
            <person name="Feau N."/>
            <person name="Henrissat B."/>
            <person name="Schoch C.L."/>
            <person name="Horwitz B.A."/>
            <person name="Barry K.W."/>
            <person name="Condon B.J."/>
            <person name="Copeland A.C."/>
            <person name="Dhillon B."/>
            <person name="Glaser F."/>
            <person name="Hesse C.N."/>
            <person name="Kosti I."/>
            <person name="LaButti K."/>
            <person name="Lindquist E.A."/>
            <person name="Lucas S."/>
            <person name="Salamov A.A."/>
            <person name="Bradshaw R.E."/>
            <person name="Ciuffetti L."/>
            <person name="Hamelin R.C."/>
            <person name="Kema G.H.J."/>
            <person name="Lawrence C."/>
            <person name="Scott J.A."/>
            <person name="Spatafora J.W."/>
            <person name="Turgeon B.G."/>
            <person name="de Wit P.J.G.M."/>
            <person name="Zhong S."/>
            <person name="Goodwin S.B."/>
            <person name="Grigoriev I.V."/>
        </authorList>
    </citation>
    <scope>NUCLEOTIDE SEQUENCE [LARGE SCALE GENOMIC DNA]</scope>
    <source>
        <strain evidence="2 3">UAMH 10762</strain>
    </source>
</reference>
<dbReference type="Proteomes" id="UP000011761">
    <property type="component" value="Unassembled WGS sequence"/>
</dbReference>
<accession>M2LYB4</accession>
<evidence type="ECO:0000256" key="1">
    <source>
        <dbReference type="SAM" id="Phobius"/>
    </source>
</evidence>
<keyword evidence="1" id="KW-0472">Membrane</keyword>
<evidence type="ECO:0000313" key="3">
    <source>
        <dbReference type="Proteomes" id="UP000011761"/>
    </source>
</evidence>
<sequence length="177" mass="19498">MTAITDNVGDDFEVVASPAEDSTSSARSVDAALPSLIFKPAAPTTSAKHTIQARDDTPMARCNLQLHTIKLLETIIIYLFFSRPVTLALAAALAFFLPPYYNIPGYHVFPAELVTAIKQQVHKLLEWLRAESILLNDFVIAAKAQRRYVTSMQPSYGNCELLVLTLRADQDLTSTTS</sequence>
<keyword evidence="3" id="KW-1185">Reference proteome</keyword>